<organism evidence="4 5">
    <name type="scientific">Laceyella tengchongensis</name>
    <dbReference type="NCBI Taxonomy" id="574699"/>
    <lineage>
        <taxon>Bacteria</taxon>
        <taxon>Bacillati</taxon>
        <taxon>Bacillota</taxon>
        <taxon>Bacilli</taxon>
        <taxon>Bacillales</taxon>
        <taxon>Thermoactinomycetaceae</taxon>
        <taxon>Laceyella</taxon>
    </lineage>
</organism>
<evidence type="ECO:0000313" key="4">
    <source>
        <dbReference type="EMBL" id="SMP17788.1"/>
    </source>
</evidence>
<proteinExistence type="predicted"/>
<dbReference type="Proteomes" id="UP001157946">
    <property type="component" value="Unassembled WGS sequence"/>
</dbReference>
<gene>
    <name evidence="4" type="ORF">SAMN06265361_10384</name>
</gene>
<accession>A0AA45WN91</accession>
<dbReference type="InterPro" id="IPR036388">
    <property type="entry name" value="WH-like_DNA-bd_sf"/>
</dbReference>
<keyword evidence="2" id="KW-0804">Transcription</keyword>
<evidence type="ECO:0000256" key="2">
    <source>
        <dbReference type="ARBA" id="ARBA00023163"/>
    </source>
</evidence>
<evidence type="ECO:0000313" key="5">
    <source>
        <dbReference type="Proteomes" id="UP001157946"/>
    </source>
</evidence>
<evidence type="ECO:0000256" key="1">
    <source>
        <dbReference type="ARBA" id="ARBA00023015"/>
    </source>
</evidence>
<dbReference type="AlphaFoldDB" id="A0AA45WN91"/>
<dbReference type="InterPro" id="IPR018656">
    <property type="entry name" value="DUF2087"/>
</dbReference>
<dbReference type="Pfam" id="PF09860">
    <property type="entry name" value="DUF2087"/>
    <property type="match status" value="1"/>
</dbReference>
<protein>
    <submittedName>
        <fullName evidence="4">Transcriptional regulator</fullName>
    </submittedName>
</protein>
<reference evidence="4" key="1">
    <citation type="submission" date="2017-05" db="EMBL/GenBank/DDBJ databases">
        <authorList>
            <person name="Varghese N."/>
            <person name="Submissions S."/>
        </authorList>
    </citation>
    <scope>NUCLEOTIDE SEQUENCE</scope>
    <source>
        <strain evidence="4">DSM 45262</strain>
    </source>
</reference>
<dbReference type="GO" id="GO:0006355">
    <property type="term" value="P:regulation of DNA-templated transcription"/>
    <property type="evidence" value="ECO:0007669"/>
    <property type="project" value="InterPro"/>
</dbReference>
<dbReference type="Gene3D" id="1.10.10.10">
    <property type="entry name" value="Winged helix-like DNA-binding domain superfamily/Winged helix DNA-binding domain"/>
    <property type="match status" value="1"/>
</dbReference>
<keyword evidence="5" id="KW-1185">Reference proteome</keyword>
<name>A0AA45WN91_9BACL</name>
<comment type="caution">
    <text evidence="4">The sequence shown here is derived from an EMBL/GenBank/DDBJ whole genome shotgun (WGS) entry which is preliminary data.</text>
</comment>
<sequence>MKDISDLFWDASVAELKQGYVHDQDAGIYRCLICGQSFEKGIIYFDGDTFFEAERYTQHHIHKQHGSMFNYLLGLDKKLTGLTDLQKKMLDYFFQGLTDKDIVQELGGGSTSTIRHHRFTLREKMKQAKVFLALMELTEEHAAKPTKWINPPRQAKMLDQRFDITEAEQRQILEKYFPEGLEGPLAEFPKKEKRKVAILKHLITKFQANRKYSELEVNRILERIYPDYVTLRRYLIEYGFMDRTPDGSQYWIL</sequence>
<dbReference type="EMBL" id="FXTU01000003">
    <property type="protein sequence ID" value="SMP17788.1"/>
    <property type="molecule type" value="Genomic_DNA"/>
</dbReference>
<dbReference type="RefSeq" id="WP_284724201.1">
    <property type="nucleotide sequence ID" value="NZ_FXTU01000003.1"/>
</dbReference>
<dbReference type="GO" id="GO:0003677">
    <property type="term" value="F:DNA binding"/>
    <property type="evidence" value="ECO:0007669"/>
    <property type="project" value="InterPro"/>
</dbReference>
<evidence type="ECO:0000259" key="3">
    <source>
        <dbReference type="Pfam" id="PF09860"/>
    </source>
</evidence>
<dbReference type="InterPro" id="IPR016032">
    <property type="entry name" value="Sig_transdc_resp-reg_C-effctor"/>
</dbReference>
<keyword evidence="1" id="KW-0805">Transcription regulation</keyword>
<feature type="domain" description="DUF2087" evidence="3">
    <location>
        <begin position="185"/>
        <end position="251"/>
    </location>
</feature>
<dbReference type="SUPFAM" id="SSF46894">
    <property type="entry name" value="C-terminal effector domain of the bipartite response regulators"/>
    <property type="match status" value="1"/>
</dbReference>